<proteinExistence type="predicted"/>
<sequence>MEGNPKNNQCREPRLGVQGLNDPSAKAEAWMPFLKDGHSIYAIQQHSSGVSLNTEGSNGKYFAALLSLPVDGREGDVVAYIISHVQVSSLHSFLRMMVLIRIVGFH</sequence>
<protein>
    <submittedName>
        <fullName evidence="2">Uncharacterized protein</fullName>
    </submittedName>
</protein>
<organism evidence="2 3">
    <name type="scientific">Cyberlindnera jadinii (strain ATCC 18201 / CBS 1600 / BCRC 20928 / JCM 3617 / NBRC 0987 / NRRL Y-1542)</name>
    <name type="common">Torula yeast</name>
    <name type="synonym">Candida utilis</name>
    <dbReference type="NCBI Taxonomy" id="983966"/>
    <lineage>
        <taxon>Eukaryota</taxon>
        <taxon>Fungi</taxon>
        <taxon>Dikarya</taxon>
        <taxon>Ascomycota</taxon>
        <taxon>Saccharomycotina</taxon>
        <taxon>Saccharomycetes</taxon>
        <taxon>Phaffomycetales</taxon>
        <taxon>Phaffomycetaceae</taxon>
        <taxon>Cyberlindnera</taxon>
    </lineage>
</organism>
<evidence type="ECO:0000256" key="1">
    <source>
        <dbReference type="SAM" id="MobiDB-lite"/>
    </source>
</evidence>
<reference evidence="3" key="1">
    <citation type="journal article" date="2015" name="J. Biotechnol.">
        <title>The structure of the Cyberlindnera jadinii genome and its relation to Candida utilis analyzed by the occurrence of single nucleotide polymorphisms.</title>
        <authorList>
            <person name="Rupp O."/>
            <person name="Brinkrolf K."/>
            <person name="Buerth C."/>
            <person name="Kunigo M."/>
            <person name="Schneider J."/>
            <person name="Jaenicke S."/>
            <person name="Goesmann A."/>
            <person name="Puehler A."/>
            <person name="Jaeger K.-E."/>
            <person name="Ernst J.F."/>
        </authorList>
    </citation>
    <scope>NUCLEOTIDE SEQUENCE [LARGE SCALE GENOMIC DNA]</scope>
    <source>
        <strain evidence="3">ATCC 18201 / CBS 1600 / BCRC 20928 / JCM 3617 / NBRC 0987 / NRRL Y-1542</strain>
    </source>
</reference>
<name>A0A0H5CCC9_CYBJN</name>
<evidence type="ECO:0000313" key="3">
    <source>
        <dbReference type="Proteomes" id="UP000038830"/>
    </source>
</evidence>
<gene>
    <name evidence="2" type="ORF">BN1211_2547</name>
</gene>
<dbReference type="AlphaFoldDB" id="A0A0H5CCC9"/>
<feature type="region of interest" description="Disordered" evidence="1">
    <location>
        <begin position="1"/>
        <end position="21"/>
    </location>
</feature>
<accession>A0A0H5CCC9</accession>
<evidence type="ECO:0000313" key="2">
    <source>
        <dbReference type="EMBL" id="CEP22254.1"/>
    </source>
</evidence>
<dbReference type="Proteomes" id="UP000038830">
    <property type="component" value="Unassembled WGS sequence"/>
</dbReference>
<dbReference type="EMBL" id="CDQK01000003">
    <property type="protein sequence ID" value="CEP22254.1"/>
    <property type="molecule type" value="Genomic_DNA"/>
</dbReference>